<dbReference type="EMBL" id="LAZR01007228">
    <property type="protein sequence ID" value="KKM86603.1"/>
    <property type="molecule type" value="Genomic_DNA"/>
</dbReference>
<comment type="caution">
    <text evidence="1">The sequence shown here is derived from an EMBL/GenBank/DDBJ whole genome shotgun (WGS) entry which is preliminary data.</text>
</comment>
<accession>A0A0F9KY09</accession>
<proteinExistence type="predicted"/>
<sequence>MKGQSFYNTIELYGKDLLKAEQNALSQEQKIMRHFLTEGRRYKNSPSGIRKLFLAVMSRSLLFVGQ</sequence>
<organism evidence="1">
    <name type="scientific">marine sediment metagenome</name>
    <dbReference type="NCBI Taxonomy" id="412755"/>
    <lineage>
        <taxon>unclassified sequences</taxon>
        <taxon>metagenomes</taxon>
        <taxon>ecological metagenomes</taxon>
    </lineage>
</organism>
<reference evidence="1" key="1">
    <citation type="journal article" date="2015" name="Nature">
        <title>Complex archaea that bridge the gap between prokaryotes and eukaryotes.</title>
        <authorList>
            <person name="Spang A."/>
            <person name="Saw J.H."/>
            <person name="Jorgensen S.L."/>
            <person name="Zaremba-Niedzwiedzka K."/>
            <person name="Martijn J."/>
            <person name="Lind A.E."/>
            <person name="van Eijk R."/>
            <person name="Schleper C."/>
            <person name="Guy L."/>
            <person name="Ettema T.J."/>
        </authorList>
    </citation>
    <scope>NUCLEOTIDE SEQUENCE</scope>
</reference>
<gene>
    <name evidence="1" type="ORF">LCGC14_1277400</name>
</gene>
<name>A0A0F9KY09_9ZZZZ</name>
<protein>
    <submittedName>
        <fullName evidence="1">Uncharacterized protein</fullName>
    </submittedName>
</protein>
<dbReference type="AlphaFoldDB" id="A0A0F9KY09"/>
<evidence type="ECO:0000313" key="1">
    <source>
        <dbReference type="EMBL" id="KKM86603.1"/>
    </source>
</evidence>